<evidence type="ECO:0000313" key="2">
    <source>
        <dbReference type="Proteomes" id="UP000076420"/>
    </source>
</evidence>
<reference evidence="1" key="1">
    <citation type="submission" date="2020-05" db="UniProtKB">
        <authorList>
            <consortium name="EnsemblMetazoa"/>
        </authorList>
    </citation>
    <scope>IDENTIFICATION</scope>
    <source>
        <strain evidence="1">BB02</strain>
    </source>
</reference>
<evidence type="ECO:0000313" key="1">
    <source>
        <dbReference type="EnsemblMetazoa" id="BGLB028061-PA"/>
    </source>
</evidence>
<gene>
    <name evidence="1" type="primary">106051195</name>
</gene>
<dbReference type="EnsemblMetazoa" id="BGLB028061-RA">
    <property type="protein sequence ID" value="BGLB028061-PA"/>
    <property type="gene ID" value="BGLB028061"/>
</dbReference>
<accession>A0A2C9L8D8</accession>
<dbReference type="VEuPathDB" id="VectorBase:BGLB028061"/>
<sequence length="292" mass="32655">MRASLWRALVDKGEDPETYVFEIEPDIGEVLNTIQNWLCELSTFQDSMNHSMDKLIRNVQGQINPVRERSPSFNNNEPLLIQDCGCTDSYKECVNVNKKNADEQKETVEAIEEVCYATETFAVPALSATTTRTEQDNLEPALEPVTLDLKNPCRSAYEGNLNFDCCIQAVSNNCTCGASRRECKCQETHQQGLKPVDFDTSVFTSERGLEGGQKNPAADELVHIGRCPRAPQTCLSDTLEDYAVFDNLDVPHRHVFRTRLKIMPCLTTWPPGGLRCIKKACWSNVEAAVGAD</sequence>
<protein>
    <submittedName>
        <fullName evidence="1">Uncharacterized protein</fullName>
    </submittedName>
</protein>
<proteinExistence type="predicted"/>
<dbReference type="KEGG" id="bgt:106051195"/>
<organism evidence="1 2">
    <name type="scientific">Biomphalaria glabrata</name>
    <name type="common">Bloodfluke planorb</name>
    <name type="synonym">Freshwater snail</name>
    <dbReference type="NCBI Taxonomy" id="6526"/>
    <lineage>
        <taxon>Eukaryota</taxon>
        <taxon>Metazoa</taxon>
        <taxon>Spiralia</taxon>
        <taxon>Lophotrochozoa</taxon>
        <taxon>Mollusca</taxon>
        <taxon>Gastropoda</taxon>
        <taxon>Heterobranchia</taxon>
        <taxon>Euthyneura</taxon>
        <taxon>Panpulmonata</taxon>
        <taxon>Hygrophila</taxon>
        <taxon>Lymnaeoidea</taxon>
        <taxon>Planorbidae</taxon>
        <taxon>Biomphalaria</taxon>
    </lineage>
</organism>
<dbReference type="Proteomes" id="UP000076420">
    <property type="component" value="Unassembled WGS sequence"/>
</dbReference>
<name>A0A2C9L8D8_BIOGL</name>
<dbReference type="VEuPathDB" id="VectorBase:BGLAX_049422"/>
<dbReference type="AlphaFoldDB" id="A0A2C9L8D8"/>